<protein>
    <recommendedName>
        <fullName evidence="3">Endonuclease/exonuclease/phosphatase domain-containing protein</fullName>
    </recommendedName>
</protein>
<dbReference type="Gene3D" id="3.60.10.10">
    <property type="entry name" value="Endonuclease/exonuclease/phosphatase"/>
    <property type="match status" value="1"/>
</dbReference>
<sequence length="475" mass="51847">MATRLSSRLATLLAALHLTVISAVPFKVVTLNTLAQSKAEPKPTGMPSLTNIEILAKKRWLKATLQTHIADANVDFATIQEVDISEKSGEGKTESSSLDDVLAWAASNGYTAFHSQKNPKPSPKKPDDVAVVLMKATSFQTPPQCEPIGEYPWKLMLCENVIPIGSSEAINILAGHAPSSGENSNLFTDKLDKVTKAQMIIGDMNMDASELDQSCNKLDMSFLPGARFEIFPAKGSPDEALATTAKDAYIYRELSQALDNTDSFKGVPEEKATCAAIKCVGDETNECCDLTNEGDKFVDGDKVICKYASRICALQDKKNKKEVQVLAGPAGSTEAGLQAFAEGINLKTLYEEIGCADTKCQSVASETLLNNMHRTIMQEDLIAVRKPLSFQQTPSPFIFPMEMTSEGKVQKVLDDGRTKELAETRGYPNGAWPSDHFLVTAVLELPEPEPKPKKNIAQKAIGYLRKKYDSIIKRH</sequence>
<name>A0A0G4HZM8_9ALVE</name>
<accession>A0A0G4HZM8</accession>
<evidence type="ECO:0000313" key="2">
    <source>
        <dbReference type="EMBL" id="CEM50039.1"/>
    </source>
</evidence>
<dbReference type="EMBL" id="CDMZ01004530">
    <property type="protein sequence ID" value="CEM50039.1"/>
    <property type="molecule type" value="Genomic_DNA"/>
</dbReference>
<dbReference type="InterPro" id="IPR036691">
    <property type="entry name" value="Endo/exonu/phosph_ase_sf"/>
</dbReference>
<proteinExistence type="predicted"/>
<evidence type="ECO:0008006" key="3">
    <source>
        <dbReference type="Google" id="ProtNLM"/>
    </source>
</evidence>
<dbReference type="AlphaFoldDB" id="A0A0G4HZM8"/>
<organism evidence="2">
    <name type="scientific">Chromera velia CCMP2878</name>
    <dbReference type="NCBI Taxonomy" id="1169474"/>
    <lineage>
        <taxon>Eukaryota</taxon>
        <taxon>Sar</taxon>
        <taxon>Alveolata</taxon>
        <taxon>Colpodellida</taxon>
        <taxon>Chromeraceae</taxon>
        <taxon>Chromera</taxon>
    </lineage>
</organism>
<dbReference type="SUPFAM" id="SSF56219">
    <property type="entry name" value="DNase I-like"/>
    <property type="match status" value="1"/>
</dbReference>
<gene>
    <name evidence="2" type="ORF">Cvel_9759</name>
</gene>
<feature type="chain" id="PRO_5005192036" description="Endonuclease/exonuclease/phosphatase domain-containing protein" evidence="1">
    <location>
        <begin position="24"/>
        <end position="475"/>
    </location>
</feature>
<keyword evidence="1" id="KW-0732">Signal</keyword>
<dbReference type="VEuPathDB" id="CryptoDB:Cvel_9759"/>
<reference evidence="2" key="1">
    <citation type="submission" date="2014-11" db="EMBL/GenBank/DDBJ databases">
        <authorList>
            <person name="Otto D Thomas"/>
            <person name="Naeem Raeece"/>
        </authorList>
    </citation>
    <scope>NUCLEOTIDE SEQUENCE</scope>
</reference>
<evidence type="ECO:0000256" key="1">
    <source>
        <dbReference type="SAM" id="SignalP"/>
    </source>
</evidence>
<feature type="signal peptide" evidence="1">
    <location>
        <begin position="1"/>
        <end position="23"/>
    </location>
</feature>
<dbReference type="PhylomeDB" id="A0A0G4HZM8"/>